<protein>
    <submittedName>
        <fullName evidence="2">Uncharacterized protein</fullName>
    </submittedName>
</protein>
<feature type="transmembrane region" description="Helical" evidence="1">
    <location>
        <begin position="12"/>
        <end position="30"/>
    </location>
</feature>
<keyword evidence="1" id="KW-0812">Transmembrane</keyword>
<reference evidence="2" key="1">
    <citation type="journal article" date="2021" name="Proc. Natl. Acad. Sci. U.S.A.">
        <title>A Catalog of Tens of Thousands of Viruses from Human Metagenomes Reveals Hidden Associations with Chronic Diseases.</title>
        <authorList>
            <person name="Tisza M.J."/>
            <person name="Buck C.B."/>
        </authorList>
    </citation>
    <scope>NUCLEOTIDE SEQUENCE</scope>
    <source>
        <strain evidence="2">Ct9lR64</strain>
    </source>
</reference>
<name>A0A8S5QXB6_9CAUD</name>
<organism evidence="2">
    <name type="scientific">Siphoviridae sp. ct9lR64</name>
    <dbReference type="NCBI Taxonomy" id="2826178"/>
    <lineage>
        <taxon>Viruses</taxon>
        <taxon>Duplodnaviria</taxon>
        <taxon>Heunggongvirae</taxon>
        <taxon>Uroviricota</taxon>
        <taxon>Caudoviricetes</taxon>
    </lineage>
</organism>
<evidence type="ECO:0000256" key="1">
    <source>
        <dbReference type="SAM" id="Phobius"/>
    </source>
</evidence>
<accession>A0A8S5QXB6</accession>
<keyword evidence="1" id="KW-1133">Transmembrane helix</keyword>
<dbReference type="EMBL" id="BK015760">
    <property type="protein sequence ID" value="DAE23846.1"/>
    <property type="molecule type" value="Genomic_DNA"/>
</dbReference>
<proteinExistence type="predicted"/>
<sequence length="67" mass="7672">MKFKITKSEIARIVVGGLFMALGNIVMELMNQGDLNATIEEEVNKQIMLKEKFNPEENKNDNDEEEV</sequence>
<keyword evidence="1" id="KW-0472">Membrane</keyword>
<evidence type="ECO:0000313" key="2">
    <source>
        <dbReference type="EMBL" id="DAE23846.1"/>
    </source>
</evidence>